<accession>A0ABQ3XFF2</accession>
<dbReference type="InterPro" id="IPR027417">
    <property type="entry name" value="P-loop_NTPase"/>
</dbReference>
<dbReference type="EMBL" id="BOMG01000070">
    <property type="protein sequence ID" value="GID57220.1"/>
    <property type="molecule type" value="Genomic_DNA"/>
</dbReference>
<dbReference type="SUPFAM" id="SSF48452">
    <property type="entry name" value="TPR-like"/>
    <property type="match status" value="2"/>
</dbReference>
<dbReference type="Pfam" id="PF13191">
    <property type="entry name" value="AAA_16"/>
    <property type="match status" value="1"/>
</dbReference>
<evidence type="ECO:0000313" key="4">
    <source>
        <dbReference type="Proteomes" id="UP000612282"/>
    </source>
</evidence>
<dbReference type="InterPro" id="IPR036388">
    <property type="entry name" value="WH-like_DNA-bd_sf"/>
</dbReference>
<reference evidence="3 4" key="1">
    <citation type="submission" date="2021-01" db="EMBL/GenBank/DDBJ databases">
        <title>Whole genome shotgun sequence of Actinoplanes couchii NBRC 106145.</title>
        <authorList>
            <person name="Komaki H."/>
            <person name="Tamura T."/>
        </authorList>
    </citation>
    <scope>NUCLEOTIDE SEQUENCE [LARGE SCALE GENOMIC DNA]</scope>
    <source>
        <strain evidence="3 4">NBRC 106145</strain>
    </source>
</reference>
<dbReference type="PANTHER" id="PTHR47691">
    <property type="entry name" value="REGULATOR-RELATED"/>
    <property type="match status" value="1"/>
</dbReference>
<dbReference type="SUPFAM" id="SSF46894">
    <property type="entry name" value="C-terminal effector domain of the bipartite response regulators"/>
    <property type="match status" value="1"/>
</dbReference>
<dbReference type="InterPro" id="IPR041664">
    <property type="entry name" value="AAA_16"/>
</dbReference>
<proteinExistence type="predicted"/>
<evidence type="ECO:0000259" key="2">
    <source>
        <dbReference type="SMART" id="SM01043"/>
    </source>
</evidence>
<name>A0ABQ3XFF2_9ACTN</name>
<protein>
    <submittedName>
        <fullName evidence="3">SARP family transcriptional regulator</fullName>
    </submittedName>
</protein>
<evidence type="ECO:0000256" key="1">
    <source>
        <dbReference type="SAM" id="MobiDB-lite"/>
    </source>
</evidence>
<gene>
    <name evidence="3" type="ORF">Aco03nite_056240</name>
</gene>
<dbReference type="CDD" id="cd15831">
    <property type="entry name" value="BTAD"/>
    <property type="match status" value="1"/>
</dbReference>
<dbReference type="RefSeq" id="WP_203799717.1">
    <property type="nucleotide sequence ID" value="NZ_BAAAQE010000092.1"/>
</dbReference>
<evidence type="ECO:0000313" key="3">
    <source>
        <dbReference type="EMBL" id="GID57220.1"/>
    </source>
</evidence>
<dbReference type="PANTHER" id="PTHR47691:SF3">
    <property type="entry name" value="HTH-TYPE TRANSCRIPTIONAL REGULATOR RV0890C-RELATED"/>
    <property type="match status" value="1"/>
</dbReference>
<dbReference type="Proteomes" id="UP000612282">
    <property type="component" value="Unassembled WGS sequence"/>
</dbReference>
<dbReference type="InterPro" id="IPR016032">
    <property type="entry name" value="Sig_transdc_resp-reg_C-effctor"/>
</dbReference>
<dbReference type="InterPro" id="IPR005158">
    <property type="entry name" value="BTAD"/>
</dbReference>
<dbReference type="Gene3D" id="1.25.40.10">
    <property type="entry name" value="Tetratricopeptide repeat domain"/>
    <property type="match status" value="2"/>
</dbReference>
<feature type="compositionally biased region" description="Polar residues" evidence="1">
    <location>
        <begin position="247"/>
        <end position="267"/>
    </location>
</feature>
<comment type="caution">
    <text evidence="3">The sequence shown here is derived from an EMBL/GenBank/DDBJ whole genome shotgun (WGS) entry which is preliminary data.</text>
</comment>
<dbReference type="Gene3D" id="1.10.10.10">
    <property type="entry name" value="Winged helix-like DNA-binding domain superfamily/Winged helix DNA-binding domain"/>
    <property type="match status" value="1"/>
</dbReference>
<feature type="domain" description="Bacterial transcriptional activator" evidence="2">
    <location>
        <begin position="99"/>
        <end position="242"/>
    </location>
</feature>
<sequence>MSVGGDGVVVGLFGGVRVERGGDGVSVPGNRLRGLVVRLAVAGGRAVAPAVLVAALWPEERPADPVNALQSLVSRLRRIVGAAAVAQSEGGYRLVAVDVDVLRFGRLAAGGRERLRGGDLAGAAAMLGEAAGLVHGAVAPELAEVAPAHAVRLARDVVDLGADLAEAEIGLGRADRAAARLTGLVAEHPIDERFASLLIDALAAQGRQGDALAVYERIREGLADQLGADPGAALRDRHLRLLRGDTDTPTPETSARQLSGSANSNEQDAAETSVAGVGTGLVAVPAGRGGGLEPRTSAGSAVVTPTNLPAPLTSFVGREDDLARVDLLLADGRLVTVTGPGGAGKTRLATEAARRHTAGNPDGTWLVDLASVTENAKVGAAVVAAAGLRGAALFETGARVRPDGREDVDLLAERLSGRRVLLVVDNCEHLIDAVAHLVTALLTRCPLLRVLATSREPLAVDGEALVPLGPLDLPGADDEPAVAMRATAVRLFTERAAAVRPGFTVDDGTVRDVIRVVRGLDGLPLALELAAARLRTLGLPELRAGLSDRFRLLNTGSRTAQPRHRTLRAVIAWSWDLLTDRERRLAERLAVLPGGVTVGLATATGDRDGDAGELLAALVDRSILQLGPGEGRYRMLETLREYGIERLTEQGILTEVRDAAARHLGVLVAGWDARLRTADQVAALRALRAEYDNALSALRHWCDTGNARAAVTLALDLTWYWQMFGRHDDARYWLSAALATPGEVDPVSVDCAEAVMMLNRSSTEPALMNETAHQRIERLAGLSARLSRHEELPGPAGAVAAATLYFAGKDAEAGRRVDRMIAGPDRWLASLANLFKAQIAENDGDMDLLARHVTAALDGFQALGDRWGQATVLPLRALTRQFDGDLDGALTDLRTARALARQFGSLDIADEIFIDIRWADLHMRRGEPDGAREALRSARSRAERSGSADMVLLVDALEAGVLTWLGDYDRAQELVDRSAAGFGLDFERVTLMAGDHGTALVGAVRASLAVHRGDPATAEKALLVAYPAALETRDMPILAMVAVSAGGLAVLRGRFRDAALLIGAAARLRGAHDHTDLQVARVAGQVRSALGEEGFGEAYAAGWSLDTAAARSLIDPARLALPGS</sequence>
<keyword evidence="4" id="KW-1185">Reference proteome</keyword>
<dbReference type="SMART" id="SM01043">
    <property type="entry name" value="BTAD"/>
    <property type="match status" value="1"/>
</dbReference>
<dbReference type="Pfam" id="PF03704">
    <property type="entry name" value="BTAD"/>
    <property type="match status" value="1"/>
</dbReference>
<organism evidence="3 4">
    <name type="scientific">Actinoplanes couchii</name>
    <dbReference type="NCBI Taxonomy" id="403638"/>
    <lineage>
        <taxon>Bacteria</taxon>
        <taxon>Bacillati</taxon>
        <taxon>Actinomycetota</taxon>
        <taxon>Actinomycetes</taxon>
        <taxon>Micromonosporales</taxon>
        <taxon>Micromonosporaceae</taxon>
        <taxon>Actinoplanes</taxon>
    </lineage>
</organism>
<dbReference type="SUPFAM" id="SSF52540">
    <property type="entry name" value="P-loop containing nucleoside triphosphate hydrolases"/>
    <property type="match status" value="1"/>
</dbReference>
<dbReference type="PRINTS" id="PR00364">
    <property type="entry name" value="DISEASERSIST"/>
</dbReference>
<feature type="region of interest" description="Disordered" evidence="1">
    <location>
        <begin position="242"/>
        <end position="273"/>
    </location>
</feature>
<dbReference type="Gene3D" id="3.40.50.300">
    <property type="entry name" value="P-loop containing nucleotide triphosphate hydrolases"/>
    <property type="match status" value="1"/>
</dbReference>
<dbReference type="InterPro" id="IPR011990">
    <property type="entry name" value="TPR-like_helical_dom_sf"/>
</dbReference>